<name>A0A7C3C1P1_9PROT</name>
<keyword evidence="1" id="KW-0812">Transmembrane</keyword>
<feature type="transmembrane region" description="Helical" evidence="1">
    <location>
        <begin position="86"/>
        <end position="104"/>
    </location>
</feature>
<dbReference type="PROSITE" id="PS51257">
    <property type="entry name" value="PROKAR_LIPOPROTEIN"/>
    <property type="match status" value="1"/>
</dbReference>
<sequence>MDDTPTKKLYLKSPNGVWLVLGGIASCALPVIIGIWMLYADHLPRNKVLLEPIGMTFIFGSVVAACLGCLSVFLKNDEGFWGDLDFYIIGIKSATLVHICAGILQASTLGEGLISGLFIMFTFGLIVHIPLWLFITWPLSMLCGWVFKRVAVREEDQH</sequence>
<feature type="transmembrane region" description="Helical" evidence="1">
    <location>
        <begin position="52"/>
        <end position="74"/>
    </location>
</feature>
<accession>A0A7C3C1P1</accession>
<reference evidence="2" key="1">
    <citation type="journal article" date="2020" name="mSystems">
        <title>Genome- and Community-Level Interaction Insights into Carbon Utilization and Element Cycling Functions of Hydrothermarchaeota in Hydrothermal Sediment.</title>
        <authorList>
            <person name="Zhou Z."/>
            <person name="Liu Y."/>
            <person name="Xu W."/>
            <person name="Pan J."/>
            <person name="Luo Z.H."/>
            <person name="Li M."/>
        </authorList>
    </citation>
    <scope>NUCLEOTIDE SEQUENCE [LARGE SCALE GENOMIC DNA]</scope>
    <source>
        <strain evidence="2">HyVt-489</strain>
    </source>
</reference>
<dbReference type="AlphaFoldDB" id="A0A7C3C1P1"/>
<feature type="transmembrane region" description="Helical" evidence="1">
    <location>
        <begin position="116"/>
        <end position="135"/>
    </location>
</feature>
<protein>
    <submittedName>
        <fullName evidence="2">Uncharacterized protein</fullName>
    </submittedName>
</protein>
<organism evidence="2">
    <name type="scientific">Hellea balneolensis</name>
    <dbReference type="NCBI Taxonomy" id="287478"/>
    <lineage>
        <taxon>Bacteria</taxon>
        <taxon>Pseudomonadati</taxon>
        <taxon>Pseudomonadota</taxon>
        <taxon>Alphaproteobacteria</taxon>
        <taxon>Maricaulales</taxon>
        <taxon>Robiginitomaculaceae</taxon>
        <taxon>Hellea</taxon>
    </lineage>
</organism>
<gene>
    <name evidence="2" type="ORF">ENJ46_03460</name>
</gene>
<proteinExistence type="predicted"/>
<keyword evidence="1" id="KW-0472">Membrane</keyword>
<comment type="caution">
    <text evidence="2">The sequence shown here is derived from an EMBL/GenBank/DDBJ whole genome shotgun (WGS) entry which is preliminary data.</text>
</comment>
<dbReference type="Proteomes" id="UP000886042">
    <property type="component" value="Unassembled WGS sequence"/>
</dbReference>
<evidence type="ECO:0000256" key="1">
    <source>
        <dbReference type="SAM" id="Phobius"/>
    </source>
</evidence>
<dbReference type="EMBL" id="DRMN01000228">
    <property type="protein sequence ID" value="HFB54959.1"/>
    <property type="molecule type" value="Genomic_DNA"/>
</dbReference>
<feature type="transmembrane region" description="Helical" evidence="1">
    <location>
        <begin position="16"/>
        <end position="40"/>
    </location>
</feature>
<keyword evidence="1" id="KW-1133">Transmembrane helix</keyword>
<evidence type="ECO:0000313" key="2">
    <source>
        <dbReference type="EMBL" id="HFB54959.1"/>
    </source>
</evidence>